<proteinExistence type="predicted"/>
<reference evidence="2" key="1">
    <citation type="submission" date="2017-05" db="EMBL/GenBank/DDBJ databases">
        <authorList>
            <person name="Song R."/>
            <person name="Chenine A.L."/>
            <person name="Ruprecht R.M."/>
        </authorList>
    </citation>
    <scope>NUCLEOTIDE SEQUENCE</scope>
    <source>
        <strain evidence="2">Kingella_eburonensis</strain>
    </source>
</reference>
<dbReference type="RefSeq" id="WP_095062583.1">
    <property type="nucleotide sequence ID" value="NZ_FXUV02000021.1"/>
</dbReference>
<keyword evidence="1" id="KW-0732">Signal</keyword>
<dbReference type="EMBL" id="FXUV01000019">
    <property type="protein sequence ID" value="SMQ12361.1"/>
    <property type="molecule type" value="Genomic_DNA"/>
</dbReference>
<gene>
    <name evidence="2" type="ORF">KEBURONENSIS_00244</name>
</gene>
<feature type="signal peptide" evidence="1">
    <location>
        <begin position="1"/>
        <end position="17"/>
    </location>
</feature>
<name>A0A238HFT0_9NEIS</name>
<keyword evidence="4" id="KW-1185">Reference proteome</keyword>
<dbReference type="AlphaFoldDB" id="A0A238HFT0"/>
<evidence type="ECO:0000256" key="1">
    <source>
        <dbReference type="SAM" id="SignalP"/>
    </source>
</evidence>
<protein>
    <recommendedName>
        <fullName evidence="5">Lipoprotein</fullName>
    </recommendedName>
</protein>
<dbReference type="STRING" id="1522312.GCA_900177895_00874"/>
<evidence type="ECO:0000313" key="4">
    <source>
        <dbReference type="Proteomes" id="UP000215450"/>
    </source>
</evidence>
<evidence type="ECO:0008006" key="5">
    <source>
        <dbReference type="Google" id="ProtNLM"/>
    </source>
</evidence>
<evidence type="ECO:0000313" key="3">
    <source>
        <dbReference type="EMBL" id="SNB67648.1"/>
    </source>
</evidence>
<dbReference type="EMBL" id="FXUV02000021">
    <property type="protein sequence ID" value="SNB67648.1"/>
    <property type="molecule type" value="Genomic_DNA"/>
</dbReference>
<evidence type="ECO:0000313" key="2">
    <source>
        <dbReference type="EMBL" id="SMQ12361.1"/>
    </source>
</evidence>
<dbReference type="Proteomes" id="UP000215450">
    <property type="component" value="Unassembled WGS sequence"/>
</dbReference>
<sequence length="222" mass="24713">MLKAKISIILTALSLNACTSVIWNGGVYDADRAVDAQIKFDKVQSESINAFARDNTSGSLMLLGKHYWYAVHPKISQELIVVLQTPYEYRITAPYRGEKLRALPVRLIDKNHFTSDFCLDYQAKNADVKTLQSLGFQAQYRAGHYRKCFAITGQVYTPKPTQPENITSLPYTIPVKAVLLNTKIELQPEKLARNVLLTPLALAVDAASGVIMLPVLVLGDLF</sequence>
<reference evidence="3 4" key="2">
    <citation type="submission" date="2017-06" db="EMBL/GenBank/DDBJ databases">
        <authorList>
            <person name="Kim H.J."/>
            <person name="Triplett B.A."/>
        </authorList>
    </citation>
    <scope>NUCLEOTIDE SEQUENCE [LARGE SCALE GENOMIC DNA]</scope>
    <source>
        <strain evidence="3">Kingella_eburonensis</strain>
    </source>
</reference>
<organism evidence="2">
    <name type="scientific">Kingella negevensis</name>
    <dbReference type="NCBI Taxonomy" id="1522312"/>
    <lineage>
        <taxon>Bacteria</taxon>
        <taxon>Pseudomonadati</taxon>
        <taxon>Pseudomonadota</taxon>
        <taxon>Betaproteobacteria</taxon>
        <taxon>Neisseriales</taxon>
        <taxon>Neisseriaceae</taxon>
        <taxon>Kingella</taxon>
    </lineage>
</organism>
<feature type="chain" id="PRO_5015075157" description="Lipoprotein" evidence="1">
    <location>
        <begin position="18"/>
        <end position="222"/>
    </location>
</feature>
<dbReference type="OrthoDB" id="8606471at2"/>
<accession>A0A238HFT0</accession>